<dbReference type="PANTHER" id="PTHR11360">
    <property type="entry name" value="MONOCARBOXYLATE TRANSPORTER"/>
    <property type="match status" value="1"/>
</dbReference>
<evidence type="ECO:0000256" key="3">
    <source>
        <dbReference type="SAM" id="MobiDB-lite"/>
    </source>
</evidence>
<feature type="transmembrane region" description="Helical" evidence="4">
    <location>
        <begin position="448"/>
        <end position="468"/>
    </location>
</feature>
<dbReference type="InterPro" id="IPR036259">
    <property type="entry name" value="MFS_trans_sf"/>
</dbReference>
<evidence type="ECO:0000313" key="7">
    <source>
        <dbReference type="Proteomes" id="UP001498398"/>
    </source>
</evidence>
<feature type="transmembrane region" description="Helical" evidence="4">
    <location>
        <begin position="247"/>
        <end position="267"/>
    </location>
</feature>
<keyword evidence="7" id="KW-1185">Reference proteome</keyword>
<feature type="transmembrane region" description="Helical" evidence="4">
    <location>
        <begin position="188"/>
        <end position="206"/>
    </location>
</feature>
<feature type="transmembrane region" description="Helical" evidence="4">
    <location>
        <begin position="415"/>
        <end position="436"/>
    </location>
</feature>
<organism evidence="6 7">
    <name type="scientific">Marasmiellus scandens</name>
    <dbReference type="NCBI Taxonomy" id="2682957"/>
    <lineage>
        <taxon>Eukaryota</taxon>
        <taxon>Fungi</taxon>
        <taxon>Dikarya</taxon>
        <taxon>Basidiomycota</taxon>
        <taxon>Agaricomycotina</taxon>
        <taxon>Agaricomycetes</taxon>
        <taxon>Agaricomycetidae</taxon>
        <taxon>Agaricales</taxon>
        <taxon>Marasmiineae</taxon>
        <taxon>Omphalotaceae</taxon>
        <taxon>Marasmiellus</taxon>
    </lineage>
</organism>
<feature type="transmembrane region" description="Helical" evidence="4">
    <location>
        <begin position="159"/>
        <end position="181"/>
    </location>
</feature>
<dbReference type="Pfam" id="PF07690">
    <property type="entry name" value="MFS_1"/>
    <property type="match status" value="1"/>
</dbReference>
<keyword evidence="4" id="KW-0472">Membrane</keyword>
<keyword evidence="4" id="KW-0812">Transmembrane</keyword>
<dbReference type="Proteomes" id="UP001498398">
    <property type="component" value="Unassembled WGS sequence"/>
</dbReference>
<proteinExistence type="inferred from homology"/>
<feature type="transmembrane region" description="Helical" evidence="4">
    <location>
        <begin position="118"/>
        <end position="139"/>
    </location>
</feature>
<protein>
    <recommendedName>
        <fullName evidence="5">Major facilitator superfamily (MFS) profile domain-containing protein</fullName>
    </recommendedName>
</protein>
<dbReference type="InterPro" id="IPR020846">
    <property type="entry name" value="MFS_dom"/>
</dbReference>
<sequence length="482" mass="52483">MAAEDWQRQLYRHFLTFGPAPMDFDRSKILEVRYPHVTRSSDRGLPRLDSSFFPSQNPTSASASTDMDEKTSPNTKQHSAQGSAAPESQNTSLSIPEKAADEPVDSFLQDFPEGGFRAWATMAGSWGVMFISFGMTQAYGVFQDYYTLVLLPNHTPSQIAWIGSLQICLLYACGVFTGVWFDKGYFNHMLIPGSVVYLVSFFMLSLCKPGQYYQFLLSQGLGMGLGMGLMAVPSISIISHYFHKRRALASGIVFSGTSLAGIIWPIAFNRFFNGRIGFAWGHRRLHFLGTPNVRKSYNATTAVVVRASSQTAQRKLEDYYDRLLLVDMSIGLAILFASGTIFGRMLPGQLADRFGVLNVILPYTITGGALIFAMFGASSTGGLVAFAIVYGPCGGAFNSLFAASLGSYANNVSEFGLRLGLSGLIFGIGYLVGSPITGALLKPPQYDWTASIIFSGVTVLVGCAIILASRQMLVRKKGTQHV</sequence>
<evidence type="ECO:0000256" key="1">
    <source>
        <dbReference type="ARBA" id="ARBA00004141"/>
    </source>
</evidence>
<reference evidence="6 7" key="1">
    <citation type="submission" date="2024-01" db="EMBL/GenBank/DDBJ databases">
        <title>A draft genome for the cacao thread blight pathogen Marasmiellus scandens.</title>
        <authorList>
            <person name="Baruah I.K."/>
            <person name="Leung J."/>
            <person name="Bukari Y."/>
            <person name="Amoako-Attah I."/>
            <person name="Meinhardt L.W."/>
            <person name="Bailey B.A."/>
            <person name="Cohen S.P."/>
        </authorList>
    </citation>
    <scope>NUCLEOTIDE SEQUENCE [LARGE SCALE GENOMIC DNA]</scope>
    <source>
        <strain evidence="6 7">GH-19</strain>
    </source>
</reference>
<feature type="compositionally biased region" description="Polar residues" evidence="3">
    <location>
        <begin position="72"/>
        <end position="94"/>
    </location>
</feature>
<feature type="domain" description="Major facilitator superfamily (MFS) profile" evidence="5">
    <location>
        <begin position="262"/>
        <end position="482"/>
    </location>
</feature>
<evidence type="ECO:0000256" key="2">
    <source>
        <dbReference type="ARBA" id="ARBA00006727"/>
    </source>
</evidence>
<feature type="transmembrane region" description="Helical" evidence="4">
    <location>
        <begin position="212"/>
        <end position="235"/>
    </location>
</feature>
<accession>A0ABR1J9J5</accession>
<comment type="subcellular location">
    <subcellularLocation>
        <location evidence="1">Membrane</location>
        <topology evidence="1">Multi-pass membrane protein</topology>
    </subcellularLocation>
</comment>
<evidence type="ECO:0000256" key="4">
    <source>
        <dbReference type="SAM" id="Phobius"/>
    </source>
</evidence>
<comment type="similarity">
    <text evidence="2">Belongs to the major facilitator superfamily. Monocarboxylate porter (TC 2.A.1.13) family.</text>
</comment>
<feature type="compositionally biased region" description="Polar residues" evidence="3">
    <location>
        <begin position="52"/>
        <end position="65"/>
    </location>
</feature>
<dbReference type="InterPro" id="IPR011701">
    <property type="entry name" value="MFS"/>
</dbReference>
<feature type="transmembrane region" description="Helical" evidence="4">
    <location>
        <begin position="323"/>
        <end position="342"/>
    </location>
</feature>
<feature type="transmembrane region" description="Helical" evidence="4">
    <location>
        <begin position="354"/>
        <end position="377"/>
    </location>
</feature>
<dbReference type="Gene3D" id="1.20.1250.20">
    <property type="entry name" value="MFS general substrate transporter like domains"/>
    <property type="match status" value="2"/>
</dbReference>
<feature type="transmembrane region" description="Helical" evidence="4">
    <location>
        <begin position="383"/>
        <end position="403"/>
    </location>
</feature>
<name>A0ABR1J9J5_9AGAR</name>
<keyword evidence="4" id="KW-1133">Transmembrane helix</keyword>
<gene>
    <name evidence="6" type="ORF">VKT23_012097</name>
</gene>
<dbReference type="EMBL" id="JBANRG010000028">
    <property type="protein sequence ID" value="KAK7452696.1"/>
    <property type="molecule type" value="Genomic_DNA"/>
</dbReference>
<feature type="region of interest" description="Disordered" evidence="3">
    <location>
        <begin position="45"/>
        <end position="94"/>
    </location>
</feature>
<dbReference type="InterPro" id="IPR050327">
    <property type="entry name" value="Proton-linked_MCT"/>
</dbReference>
<dbReference type="PROSITE" id="PS50850">
    <property type="entry name" value="MFS"/>
    <property type="match status" value="1"/>
</dbReference>
<dbReference type="PANTHER" id="PTHR11360:SF234">
    <property type="entry name" value="MFS-TYPE TRANSPORTER DBAD-RELATED"/>
    <property type="match status" value="1"/>
</dbReference>
<comment type="caution">
    <text evidence="6">The sequence shown here is derived from an EMBL/GenBank/DDBJ whole genome shotgun (WGS) entry which is preliminary data.</text>
</comment>
<evidence type="ECO:0000313" key="6">
    <source>
        <dbReference type="EMBL" id="KAK7452696.1"/>
    </source>
</evidence>
<dbReference type="SUPFAM" id="SSF103473">
    <property type="entry name" value="MFS general substrate transporter"/>
    <property type="match status" value="2"/>
</dbReference>
<evidence type="ECO:0000259" key="5">
    <source>
        <dbReference type="PROSITE" id="PS50850"/>
    </source>
</evidence>